<evidence type="ECO:0000313" key="2">
    <source>
        <dbReference type="Proteomes" id="UP000199318"/>
    </source>
</evidence>
<dbReference type="RefSeq" id="WP_093072192.1">
    <property type="nucleotide sequence ID" value="NZ_FOGV01000005.1"/>
</dbReference>
<sequence length="297" mass="34048">MQSLNEEIVDLTEKTRRMLKYNRLSAAAKQTIDDGIDTGDGIFNPESPHDPSVLTCQLSLQETDESPKLTAAVNRWYWQEKIRKLHHDAAGFMQAAPVKETLDHKYTNLEERKDELIADTSAVWTNELYDVTVNEAHMLSFMQTLEDLIIFSEEILASLYETKEMADHLNDTVLTEQLNQQLATSAAKLLPLDNAALSCLHAETLLLYWQTELAFLHESEMIEADFSHLLDVSAHFFARTITDWTCHGRLTEGLKTIDSKIDLIRDGLTRLEAEQFRIKEELDSLSVQRIKLLYHKN</sequence>
<proteinExistence type="predicted"/>
<organism evidence="1 2">
    <name type="scientific">Salisediminibacterium halotolerans</name>
    <dbReference type="NCBI Taxonomy" id="517425"/>
    <lineage>
        <taxon>Bacteria</taxon>
        <taxon>Bacillati</taxon>
        <taxon>Bacillota</taxon>
        <taxon>Bacilli</taxon>
        <taxon>Bacillales</taxon>
        <taxon>Bacillaceae</taxon>
        <taxon>Salisediminibacterium</taxon>
    </lineage>
</organism>
<accession>A0A1H9RN19</accession>
<evidence type="ECO:0000313" key="1">
    <source>
        <dbReference type="EMBL" id="SER74122.1"/>
    </source>
</evidence>
<name>A0A1H9RN19_9BACI</name>
<dbReference type="STRING" id="1464123.SAMN05444126_10526"/>
<keyword evidence="2" id="KW-1185">Reference proteome</keyword>
<dbReference type="OrthoDB" id="3540923at2"/>
<dbReference type="AlphaFoldDB" id="A0A1H9RN19"/>
<dbReference type="Proteomes" id="UP000199318">
    <property type="component" value="Unassembled WGS sequence"/>
</dbReference>
<reference evidence="2" key="1">
    <citation type="submission" date="2016-10" db="EMBL/GenBank/DDBJ databases">
        <authorList>
            <person name="de Groot N.N."/>
        </authorList>
    </citation>
    <scope>NUCLEOTIDE SEQUENCE [LARGE SCALE GENOMIC DNA]</scope>
    <source>
        <strain evidence="2">10nlg</strain>
    </source>
</reference>
<protein>
    <submittedName>
        <fullName evidence="1">Uncharacterized protein</fullName>
    </submittedName>
</protein>
<gene>
    <name evidence="1" type="ORF">SAMN05444126_10526</name>
</gene>
<dbReference type="EMBL" id="FOGV01000005">
    <property type="protein sequence ID" value="SER74122.1"/>
    <property type="molecule type" value="Genomic_DNA"/>
</dbReference>
<comment type="caution">
    <text evidence="1">The sequence shown here is derived from an EMBL/GenBank/DDBJ whole genome shotgun (WGS) entry which is preliminary data.</text>
</comment>